<evidence type="ECO:0000256" key="5">
    <source>
        <dbReference type="SAM" id="Phobius"/>
    </source>
</evidence>
<feature type="domain" description="Amino acid permease/ SLC12A" evidence="6">
    <location>
        <begin position="24"/>
        <end position="228"/>
    </location>
</feature>
<keyword evidence="8" id="KW-1185">Reference proteome</keyword>
<dbReference type="GO" id="GO:0055085">
    <property type="term" value="P:transmembrane transport"/>
    <property type="evidence" value="ECO:0007669"/>
    <property type="project" value="InterPro"/>
</dbReference>
<gene>
    <name evidence="7" type="ORF">JDV75_08215</name>
</gene>
<dbReference type="InterPro" id="IPR004841">
    <property type="entry name" value="AA-permease/SLC12A_dom"/>
</dbReference>
<evidence type="ECO:0000256" key="3">
    <source>
        <dbReference type="ARBA" id="ARBA00022989"/>
    </source>
</evidence>
<dbReference type="PANTHER" id="PTHR42770:SF16">
    <property type="entry name" value="AMINO ACID PERMEASE"/>
    <property type="match status" value="1"/>
</dbReference>
<sequence>MIIAASAPLTVLAGGVPTNFAVSGLLGIPVAYLVLGILIAIFSFGYGAMSTRVQNAGAFYAYISKGLGDRIGVASSLVALLCYNLMQIGLYGLFGFALSGVLASVTPLVLPWWAAALLGWLCVGILGLRHVELSARILTVLVALEFLVVSVVCVLGLINAPEGISTMTVRPGDFFTGGVGVLLAFGIAAFMGFESGAIYSEETIDPDRTVSRATFIAVGIIAVFYAFALSRAWVLPKAFGRVTSDGTPHVGSLGQSILALIVIIVFAVADATNGDTPLFPVITLFTWLTNTAALGLVVLLSLTSFAIARYLSRENGSLGLWTRLIAPVISGIGLGLIGLLVLMNFSLMIGDDQPAILIYFLPGLIIAAAVAGVIRERQLIVKTGMDHVEIPAPVPDPHPTTTEH</sequence>
<feature type="transmembrane region" description="Helical" evidence="5">
    <location>
        <begin position="320"/>
        <end position="343"/>
    </location>
</feature>
<dbReference type="PANTHER" id="PTHR42770">
    <property type="entry name" value="AMINO ACID TRANSPORTER-RELATED"/>
    <property type="match status" value="1"/>
</dbReference>
<evidence type="ECO:0000256" key="1">
    <source>
        <dbReference type="ARBA" id="ARBA00004141"/>
    </source>
</evidence>
<feature type="transmembrane region" description="Helical" evidence="5">
    <location>
        <begin position="355"/>
        <end position="374"/>
    </location>
</feature>
<feature type="transmembrane region" description="Helical" evidence="5">
    <location>
        <begin position="135"/>
        <end position="158"/>
    </location>
</feature>
<feature type="transmembrane region" description="Helical" evidence="5">
    <location>
        <begin position="253"/>
        <end position="272"/>
    </location>
</feature>
<evidence type="ECO:0000259" key="6">
    <source>
        <dbReference type="Pfam" id="PF00324"/>
    </source>
</evidence>
<feature type="transmembrane region" description="Helical" evidence="5">
    <location>
        <begin position="31"/>
        <end position="50"/>
    </location>
</feature>
<evidence type="ECO:0000256" key="2">
    <source>
        <dbReference type="ARBA" id="ARBA00022692"/>
    </source>
</evidence>
<feature type="transmembrane region" description="Helical" evidence="5">
    <location>
        <begin position="213"/>
        <end position="233"/>
    </location>
</feature>
<accession>A0A934I784</accession>
<reference evidence="7" key="1">
    <citation type="submission" date="2020-12" db="EMBL/GenBank/DDBJ databases">
        <title>Genome public.</title>
        <authorList>
            <person name="Sun Q."/>
        </authorList>
    </citation>
    <scope>NUCLEOTIDE SEQUENCE</scope>
    <source>
        <strain evidence="7">CCM 8863</strain>
    </source>
</reference>
<evidence type="ECO:0000313" key="7">
    <source>
        <dbReference type="EMBL" id="MBI8989745.1"/>
    </source>
</evidence>
<name>A0A934I784_9CORY</name>
<keyword evidence="4 5" id="KW-0472">Membrane</keyword>
<dbReference type="InterPro" id="IPR050367">
    <property type="entry name" value="APC_superfamily"/>
</dbReference>
<feature type="transmembrane region" description="Helical" evidence="5">
    <location>
        <begin position="174"/>
        <end position="193"/>
    </location>
</feature>
<comment type="caution">
    <text evidence="7">The sequence shown here is derived from an EMBL/GenBank/DDBJ whole genome shotgun (WGS) entry which is preliminary data.</text>
</comment>
<dbReference type="AlphaFoldDB" id="A0A934I784"/>
<keyword evidence="3 5" id="KW-1133">Transmembrane helix</keyword>
<dbReference type="Gene3D" id="1.20.1740.10">
    <property type="entry name" value="Amino acid/polyamine transporter I"/>
    <property type="match status" value="2"/>
</dbReference>
<comment type="subcellular location">
    <subcellularLocation>
        <location evidence="1">Membrane</location>
        <topology evidence="1">Multi-pass membrane protein</topology>
    </subcellularLocation>
</comment>
<evidence type="ECO:0000256" key="4">
    <source>
        <dbReference type="ARBA" id="ARBA00023136"/>
    </source>
</evidence>
<evidence type="ECO:0000313" key="8">
    <source>
        <dbReference type="Proteomes" id="UP000645966"/>
    </source>
</evidence>
<keyword evidence="2 5" id="KW-0812">Transmembrane</keyword>
<feature type="transmembrane region" description="Helical" evidence="5">
    <location>
        <begin position="110"/>
        <end position="128"/>
    </location>
</feature>
<feature type="transmembrane region" description="Helical" evidence="5">
    <location>
        <begin position="284"/>
        <end position="308"/>
    </location>
</feature>
<dbReference type="RefSeq" id="WP_198738780.1">
    <property type="nucleotide sequence ID" value="NZ_JAEIOS010000013.1"/>
</dbReference>
<dbReference type="Proteomes" id="UP000645966">
    <property type="component" value="Unassembled WGS sequence"/>
</dbReference>
<dbReference type="Pfam" id="PF00324">
    <property type="entry name" value="AA_permease"/>
    <property type="match status" value="1"/>
</dbReference>
<proteinExistence type="predicted"/>
<feature type="transmembrane region" description="Helical" evidence="5">
    <location>
        <begin position="71"/>
        <end position="98"/>
    </location>
</feature>
<dbReference type="GO" id="GO:0016020">
    <property type="term" value="C:membrane"/>
    <property type="evidence" value="ECO:0007669"/>
    <property type="project" value="UniProtKB-SubCell"/>
</dbReference>
<organism evidence="7 8">
    <name type="scientific">Corynebacterium meridianum</name>
    <dbReference type="NCBI Taxonomy" id="2765363"/>
    <lineage>
        <taxon>Bacteria</taxon>
        <taxon>Bacillati</taxon>
        <taxon>Actinomycetota</taxon>
        <taxon>Actinomycetes</taxon>
        <taxon>Mycobacteriales</taxon>
        <taxon>Corynebacteriaceae</taxon>
        <taxon>Corynebacterium</taxon>
    </lineage>
</organism>
<protein>
    <submittedName>
        <fullName evidence="7">APC family permease</fullName>
    </submittedName>
</protein>
<dbReference type="EMBL" id="JAEIOS010000013">
    <property type="protein sequence ID" value="MBI8989745.1"/>
    <property type="molecule type" value="Genomic_DNA"/>
</dbReference>
<dbReference type="PIRSF" id="PIRSF006060">
    <property type="entry name" value="AA_transporter"/>
    <property type="match status" value="1"/>
</dbReference>